<evidence type="ECO:0000256" key="2">
    <source>
        <dbReference type="ARBA" id="ARBA00006275"/>
    </source>
</evidence>
<evidence type="ECO:0000259" key="7">
    <source>
        <dbReference type="Pfam" id="PF07980"/>
    </source>
</evidence>
<reference evidence="9 10" key="1">
    <citation type="submission" date="2016-10" db="EMBL/GenBank/DDBJ databases">
        <authorList>
            <person name="de Groot N.N."/>
        </authorList>
    </citation>
    <scope>NUCLEOTIDE SEQUENCE [LARGE SCALE GENOMIC DNA]</scope>
    <source>
        <strain evidence="9 10">DSM 28286</strain>
    </source>
</reference>
<dbReference type="Gene3D" id="1.25.40.390">
    <property type="match status" value="1"/>
</dbReference>
<comment type="similarity">
    <text evidence="2">Belongs to the SusD family.</text>
</comment>
<evidence type="ECO:0000259" key="8">
    <source>
        <dbReference type="Pfam" id="PF14322"/>
    </source>
</evidence>
<gene>
    <name evidence="9" type="ORF">SAMN05444277_101325</name>
</gene>
<evidence type="ECO:0000313" key="10">
    <source>
        <dbReference type="Proteomes" id="UP000199031"/>
    </source>
</evidence>
<evidence type="ECO:0000256" key="6">
    <source>
        <dbReference type="SAM" id="SignalP"/>
    </source>
</evidence>
<proteinExistence type="inferred from homology"/>
<dbReference type="CDD" id="cd08977">
    <property type="entry name" value="SusD"/>
    <property type="match status" value="1"/>
</dbReference>
<feature type="chain" id="PRO_5011607402" evidence="6">
    <location>
        <begin position="22"/>
        <end position="522"/>
    </location>
</feature>
<feature type="domain" description="RagB/SusD" evidence="7">
    <location>
        <begin position="297"/>
        <end position="522"/>
    </location>
</feature>
<evidence type="ECO:0000256" key="1">
    <source>
        <dbReference type="ARBA" id="ARBA00004442"/>
    </source>
</evidence>
<evidence type="ECO:0000256" key="5">
    <source>
        <dbReference type="ARBA" id="ARBA00023237"/>
    </source>
</evidence>
<feature type="domain" description="SusD-like N-terminal" evidence="8">
    <location>
        <begin position="26"/>
        <end position="223"/>
    </location>
</feature>
<accession>A0A1I5RME3</accession>
<comment type="subcellular location">
    <subcellularLocation>
        <location evidence="1">Cell outer membrane</location>
    </subcellularLocation>
</comment>
<name>A0A1I5RME3_9BACT</name>
<dbReference type="SUPFAM" id="SSF48452">
    <property type="entry name" value="TPR-like"/>
    <property type="match status" value="1"/>
</dbReference>
<evidence type="ECO:0000313" key="9">
    <source>
        <dbReference type="EMBL" id="SFP59724.1"/>
    </source>
</evidence>
<dbReference type="Proteomes" id="UP000199031">
    <property type="component" value="Unassembled WGS sequence"/>
</dbReference>
<dbReference type="Pfam" id="PF07980">
    <property type="entry name" value="SusD_RagB"/>
    <property type="match status" value="1"/>
</dbReference>
<dbReference type="PROSITE" id="PS51257">
    <property type="entry name" value="PROKAR_LIPOPROTEIN"/>
    <property type="match status" value="1"/>
</dbReference>
<dbReference type="InterPro" id="IPR011990">
    <property type="entry name" value="TPR-like_helical_dom_sf"/>
</dbReference>
<dbReference type="GO" id="GO:0009279">
    <property type="term" value="C:cell outer membrane"/>
    <property type="evidence" value="ECO:0007669"/>
    <property type="project" value="UniProtKB-SubCell"/>
</dbReference>
<dbReference type="InterPro" id="IPR012944">
    <property type="entry name" value="SusD_RagB_dom"/>
</dbReference>
<organism evidence="9 10">
    <name type="scientific">Parafilimonas terrae</name>
    <dbReference type="NCBI Taxonomy" id="1465490"/>
    <lineage>
        <taxon>Bacteria</taxon>
        <taxon>Pseudomonadati</taxon>
        <taxon>Bacteroidota</taxon>
        <taxon>Chitinophagia</taxon>
        <taxon>Chitinophagales</taxon>
        <taxon>Chitinophagaceae</taxon>
        <taxon>Parafilimonas</taxon>
    </lineage>
</organism>
<dbReference type="AlphaFoldDB" id="A0A1I5RME3"/>
<sequence>MKNITIITALFILLAAGSSCKKDVLDTQPTDKYNEGNFWNSEAAVSAALSGCYNPLTTDGLFGGEATPLWEETATPNAYNYSNAMGFNLIAEGRQQSNDGGIIAQRWHDSYVGIGRCNAFFANVDQVEMSADTKTRMKGEVHFLRGLYYFMLENYYGDVPLILEEPNLETQADLPRTPREEVVAQIIKDLDSAALVLPAKYTGGDIGRATKGAALALKARILLYEASPLFNTSNDAAKWQAAAAAAKAVMDFTEAGYGLYDNYRELFLPQNENNEEVIFDVQYIFPGLGTSFDLIGKQYNTNAPLLGLAQAYQMNNGLPITDPASGYDPAKPYANRDARLYGTIFFPGDTLMEVPVTNDRFAVTGFGMKKYTIYDKGPAPEGQSDLKSGQSETNFIILRYADVLLMYAEAQNEATGPDASVYAAINAVRERAGMPGIAETYPQSELREIIRYERRIELAGEGLYYNDIRRWKTAQSVLNAPIKTYDGSQIEIRTFDAARDYFWPVPLTQTDLNPALEQNPGY</sequence>
<feature type="signal peptide" evidence="6">
    <location>
        <begin position="1"/>
        <end position="21"/>
    </location>
</feature>
<evidence type="ECO:0000256" key="3">
    <source>
        <dbReference type="ARBA" id="ARBA00022729"/>
    </source>
</evidence>
<dbReference type="OrthoDB" id="5694214at2"/>
<keyword evidence="5" id="KW-0998">Cell outer membrane</keyword>
<keyword evidence="4" id="KW-0472">Membrane</keyword>
<protein>
    <submittedName>
        <fullName evidence="9">Starch-binding associating with outer membrane</fullName>
    </submittedName>
</protein>
<keyword evidence="10" id="KW-1185">Reference proteome</keyword>
<keyword evidence="3 6" id="KW-0732">Signal</keyword>
<dbReference type="EMBL" id="FOXQ01000001">
    <property type="protein sequence ID" value="SFP59724.1"/>
    <property type="molecule type" value="Genomic_DNA"/>
</dbReference>
<dbReference type="STRING" id="1465490.SAMN05444277_101325"/>
<dbReference type="RefSeq" id="WP_090653830.1">
    <property type="nucleotide sequence ID" value="NZ_FOXQ01000001.1"/>
</dbReference>
<evidence type="ECO:0000256" key="4">
    <source>
        <dbReference type="ARBA" id="ARBA00023136"/>
    </source>
</evidence>
<dbReference type="InterPro" id="IPR033985">
    <property type="entry name" value="SusD-like_N"/>
</dbReference>
<dbReference type="Pfam" id="PF14322">
    <property type="entry name" value="SusD-like_3"/>
    <property type="match status" value="1"/>
</dbReference>